<dbReference type="OrthoDB" id="497380at2759"/>
<dbReference type="GO" id="GO:0006417">
    <property type="term" value="P:regulation of translation"/>
    <property type="evidence" value="ECO:0000318"/>
    <property type="project" value="GO_Central"/>
</dbReference>
<feature type="domain" description="PUM-HD" evidence="5">
    <location>
        <begin position="99"/>
        <end position="472"/>
    </location>
</feature>
<dbReference type="Pfam" id="PF00806">
    <property type="entry name" value="PUF"/>
    <property type="match status" value="2"/>
</dbReference>
<evidence type="ECO:0000256" key="4">
    <source>
        <dbReference type="SAM" id="MobiDB-lite"/>
    </source>
</evidence>
<dbReference type="SMART" id="SM00025">
    <property type="entry name" value="Pumilio"/>
    <property type="match status" value="6"/>
</dbReference>
<feature type="compositionally biased region" description="Basic and acidic residues" evidence="4">
    <location>
        <begin position="51"/>
        <end position="63"/>
    </location>
</feature>
<protein>
    <submittedName>
        <fullName evidence="6">Pumilio 24</fullName>
    </submittedName>
</protein>
<feature type="compositionally biased region" description="Basic and acidic residues" evidence="4">
    <location>
        <begin position="20"/>
        <end position="32"/>
    </location>
</feature>
<dbReference type="AlphaFoldDB" id="A0A0K9NHW4"/>
<sequence length="652" mass="73637">MGDSKKRKKSSASSNAAESTDSKRLKHTESKSSRTNSSKKKHSHGGSSKEGFTRSKDSAEKGDVLQWDARLASKENTEVRKKKKTKQHDLEKKLTFLWEKFRQTKGRRLTKKYRSKKVSKALRKAHGNINKLAVKSHACSRILQDCLRFGSQDERVAVFKEIKPHLLTLSTNVYALHLVKACLSLCSQTERAVAFKKLKSHLLTLSVDIDTVDIVDTLLDTANQKQVNWFISSMRGHVSSLLQQRVGSIVVEHVFQLADASKKHQLLSELYSPEPQLFQDLTYGDGESLINIISKVHLQKSSILQHVTSLIQSIFDKGILDHSIVHTVLMEYFNIADKLSIADIIKQLAGPFLLRMIHTKNGSKVAILCIKYGTRKDKKKIIKSMNGIVSKIAHDQYSCLNIIREMQSSLKDFLLDKNRRLLILQLLHPNCESYLSQEDITFLNSSIPSFCSIQNDASEFTNVLEEKIESSDSGKKNPIAWRHELLVDSGLDESLVDICIENLEEILTSHFGKDVIYELFSRTDDILLQSISSKLENLQKEIVTLASKPKVVDEWNDHVFLNLHSNMIIRKLILESPSFAQTLWNSALKGKCEIWAEGRSLKLVSAYLESTNSKVRKLASKELRPLVDSGVFKALCDKSNTSGRCNCSRSSS</sequence>
<dbReference type="InterPro" id="IPR016024">
    <property type="entry name" value="ARM-type_fold"/>
</dbReference>
<dbReference type="Proteomes" id="UP000036987">
    <property type="component" value="Unassembled WGS sequence"/>
</dbReference>
<evidence type="ECO:0000313" key="7">
    <source>
        <dbReference type="Proteomes" id="UP000036987"/>
    </source>
</evidence>
<dbReference type="SUPFAM" id="SSF48371">
    <property type="entry name" value="ARM repeat"/>
    <property type="match status" value="1"/>
</dbReference>
<feature type="region of interest" description="Disordered" evidence="4">
    <location>
        <begin position="1"/>
        <end position="67"/>
    </location>
</feature>
<evidence type="ECO:0000256" key="2">
    <source>
        <dbReference type="ARBA" id="ARBA00022845"/>
    </source>
</evidence>
<dbReference type="InterPro" id="IPR011989">
    <property type="entry name" value="ARM-like"/>
</dbReference>
<evidence type="ECO:0000313" key="6">
    <source>
        <dbReference type="EMBL" id="KMZ56349.1"/>
    </source>
</evidence>
<evidence type="ECO:0000256" key="3">
    <source>
        <dbReference type="PROSITE-ProRule" id="PRU00317"/>
    </source>
</evidence>
<name>A0A0K9NHW4_ZOSMR</name>
<dbReference type="InterPro" id="IPR001313">
    <property type="entry name" value="Pumilio_RNA-bd_rpt"/>
</dbReference>
<dbReference type="EMBL" id="LFYR01002199">
    <property type="protein sequence ID" value="KMZ56349.1"/>
    <property type="molecule type" value="Genomic_DNA"/>
</dbReference>
<organism evidence="6 7">
    <name type="scientific">Zostera marina</name>
    <name type="common">Eelgrass</name>
    <dbReference type="NCBI Taxonomy" id="29655"/>
    <lineage>
        <taxon>Eukaryota</taxon>
        <taxon>Viridiplantae</taxon>
        <taxon>Streptophyta</taxon>
        <taxon>Embryophyta</taxon>
        <taxon>Tracheophyta</taxon>
        <taxon>Spermatophyta</taxon>
        <taxon>Magnoliopsida</taxon>
        <taxon>Liliopsida</taxon>
        <taxon>Zosteraceae</taxon>
        <taxon>Zostera</taxon>
    </lineage>
</organism>
<dbReference type="PANTHER" id="PTHR13389:SF0">
    <property type="entry name" value="PUMILIO HOMOLOG 3"/>
    <property type="match status" value="1"/>
</dbReference>
<feature type="repeat" description="Pumilio" evidence="3">
    <location>
        <begin position="233"/>
        <end position="268"/>
    </location>
</feature>
<feature type="compositionally biased region" description="Basic residues" evidence="4">
    <location>
        <begin position="1"/>
        <end position="10"/>
    </location>
</feature>
<dbReference type="PANTHER" id="PTHR13389">
    <property type="entry name" value="PUMILIO HOMOLOG 3"/>
    <property type="match status" value="1"/>
</dbReference>
<dbReference type="Gene3D" id="1.25.10.10">
    <property type="entry name" value="Leucine-rich Repeat Variant"/>
    <property type="match status" value="2"/>
</dbReference>
<dbReference type="STRING" id="29655.A0A0K9NHW4"/>
<proteinExistence type="predicted"/>
<keyword evidence="7" id="KW-1185">Reference proteome</keyword>
<dbReference type="GO" id="GO:0003729">
    <property type="term" value="F:mRNA binding"/>
    <property type="evidence" value="ECO:0000318"/>
    <property type="project" value="GO_Central"/>
</dbReference>
<dbReference type="PROSITE" id="PS50302">
    <property type="entry name" value="PUM"/>
    <property type="match status" value="1"/>
</dbReference>
<comment type="caution">
    <text evidence="6">The sequence shown here is derived from an EMBL/GenBank/DDBJ whole genome shotgun (WGS) entry which is preliminary data.</text>
</comment>
<gene>
    <name evidence="6" type="ORF">ZOSMA_96G00230</name>
</gene>
<evidence type="ECO:0000256" key="1">
    <source>
        <dbReference type="ARBA" id="ARBA00022737"/>
    </source>
</evidence>
<reference evidence="7" key="1">
    <citation type="journal article" date="2016" name="Nature">
        <title>The genome of the seagrass Zostera marina reveals angiosperm adaptation to the sea.</title>
        <authorList>
            <person name="Olsen J.L."/>
            <person name="Rouze P."/>
            <person name="Verhelst B."/>
            <person name="Lin Y.-C."/>
            <person name="Bayer T."/>
            <person name="Collen J."/>
            <person name="Dattolo E."/>
            <person name="De Paoli E."/>
            <person name="Dittami S."/>
            <person name="Maumus F."/>
            <person name="Michel G."/>
            <person name="Kersting A."/>
            <person name="Lauritano C."/>
            <person name="Lohaus R."/>
            <person name="Toepel M."/>
            <person name="Tonon T."/>
            <person name="Vanneste K."/>
            <person name="Amirebrahimi M."/>
            <person name="Brakel J."/>
            <person name="Bostroem C."/>
            <person name="Chovatia M."/>
            <person name="Grimwood J."/>
            <person name="Jenkins J.W."/>
            <person name="Jueterbock A."/>
            <person name="Mraz A."/>
            <person name="Stam W.T."/>
            <person name="Tice H."/>
            <person name="Bornberg-Bauer E."/>
            <person name="Green P.J."/>
            <person name="Pearson G.A."/>
            <person name="Procaccini G."/>
            <person name="Duarte C.M."/>
            <person name="Schmutz J."/>
            <person name="Reusch T.B.H."/>
            <person name="Van de Peer Y."/>
        </authorList>
    </citation>
    <scope>NUCLEOTIDE SEQUENCE [LARGE SCALE GENOMIC DNA]</scope>
    <source>
        <strain evidence="7">cv. Finnish</strain>
    </source>
</reference>
<dbReference type="InterPro" id="IPR040059">
    <property type="entry name" value="PUM3"/>
</dbReference>
<dbReference type="PROSITE" id="PS50303">
    <property type="entry name" value="PUM_HD"/>
    <property type="match status" value="1"/>
</dbReference>
<dbReference type="InterPro" id="IPR033133">
    <property type="entry name" value="PUM-HD"/>
</dbReference>
<evidence type="ECO:0000259" key="5">
    <source>
        <dbReference type="PROSITE" id="PS50303"/>
    </source>
</evidence>
<keyword evidence="2" id="KW-0810">Translation regulation</keyword>
<keyword evidence="1" id="KW-0677">Repeat</keyword>
<dbReference type="GO" id="GO:0005730">
    <property type="term" value="C:nucleolus"/>
    <property type="evidence" value="ECO:0000318"/>
    <property type="project" value="GO_Central"/>
</dbReference>
<accession>A0A0K9NHW4</accession>